<dbReference type="EC" id="2.4.2.3" evidence="1"/>
<dbReference type="SUPFAM" id="SSF53167">
    <property type="entry name" value="Purine and uridine phosphorylases"/>
    <property type="match status" value="1"/>
</dbReference>
<dbReference type="Pfam" id="PF01048">
    <property type="entry name" value="PNP_UDP_1"/>
    <property type="match status" value="1"/>
</dbReference>
<accession>A0A7X2MZR2</accession>
<evidence type="ECO:0000256" key="1">
    <source>
        <dbReference type="ARBA" id="ARBA00011888"/>
    </source>
</evidence>
<gene>
    <name evidence="5" type="ORF">FYJ33_11735</name>
</gene>
<dbReference type="Gene3D" id="3.40.50.1580">
    <property type="entry name" value="Nucleoside phosphorylase domain"/>
    <property type="match status" value="1"/>
</dbReference>
<dbReference type="GO" id="GO:0004731">
    <property type="term" value="F:purine-nucleoside phosphorylase activity"/>
    <property type="evidence" value="ECO:0007669"/>
    <property type="project" value="TreeGrafter"/>
</dbReference>
<sequence>MILEEFDSTKNAVYNASDCQKRIEGFPKVGISCFATVTLERLLSSFNYREIARTSFANLEVPIYEIEYKGIKIAVFNSYVGAAGCIALIEDLFAMGLEKLVLFGTCGVLDGEIGDCSIVIPDSAVRDEGTSYHYMAASDEVKVNEKYIDDFKQYLDERDISYTVGKVWTTDGIYRETREKVKRRKSQGCICVDMECSAVAALGKFRGKDVLHFFYAADNLDAEEWDTRSLANNDNLDEKHKISSIALEMAVRISDN</sequence>
<evidence type="ECO:0000256" key="2">
    <source>
        <dbReference type="ARBA" id="ARBA00021980"/>
    </source>
</evidence>
<keyword evidence="6" id="KW-1185">Reference proteome</keyword>
<comment type="catalytic activity">
    <reaction evidence="3">
        <text>uridine + phosphate = alpha-D-ribose 1-phosphate + uracil</text>
        <dbReference type="Rhea" id="RHEA:24388"/>
        <dbReference type="ChEBI" id="CHEBI:16704"/>
        <dbReference type="ChEBI" id="CHEBI:17568"/>
        <dbReference type="ChEBI" id="CHEBI:43474"/>
        <dbReference type="ChEBI" id="CHEBI:57720"/>
        <dbReference type="EC" id="2.4.2.3"/>
    </reaction>
</comment>
<dbReference type="GO" id="GO:0004850">
    <property type="term" value="F:uridine phosphorylase activity"/>
    <property type="evidence" value="ECO:0007669"/>
    <property type="project" value="UniProtKB-EC"/>
</dbReference>
<comment type="caution">
    <text evidence="5">The sequence shown here is derived from an EMBL/GenBank/DDBJ whole genome shotgun (WGS) entry which is preliminary data.</text>
</comment>
<protein>
    <recommendedName>
        <fullName evidence="2">Uridine phosphorylase</fullName>
        <ecNumber evidence="1">2.4.2.3</ecNumber>
    </recommendedName>
</protein>
<name>A0A7X2MZR2_9CLOT</name>
<organism evidence="5 6">
    <name type="scientific">Inconstantimicrobium porci</name>
    <dbReference type="NCBI Taxonomy" id="2652291"/>
    <lineage>
        <taxon>Bacteria</taxon>
        <taxon>Bacillati</taxon>
        <taxon>Bacillota</taxon>
        <taxon>Clostridia</taxon>
        <taxon>Eubacteriales</taxon>
        <taxon>Clostridiaceae</taxon>
        <taxon>Inconstantimicrobium</taxon>
    </lineage>
</organism>
<dbReference type="AlphaFoldDB" id="A0A7X2MZR2"/>
<reference evidence="5 6" key="1">
    <citation type="submission" date="2019-08" db="EMBL/GenBank/DDBJ databases">
        <title>In-depth cultivation of the pig gut microbiome towards novel bacterial diversity and tailored functional studies.</title>
        <authorList>
            <person name="Wylensek D."/>
            <person name="Hitch T.C.A."/>
            <person name="Clavel T."/>
        </authorList>
    </citation>
    <scope>NUCLEOTIDE SEQUENCE [LARGE SCALE GENOMIC DNA]</scope>
    <source>
        <strain evidence="5 6">WCA-383-APC-5B</strain>
    </source>
</reference>
<dbReference type="InterPro" id="IPR000845">
    <property type="entry name" value="Nucleoside_phosphorylase_d"/>
</dbReference>
<dbReference type="PANTHER" id="PTHR43691:SF11">
    <property type="entry name" value="FI09636P-RELATED"/>
    <property type="match status" value="1"/>
</dbReference>
<evidence type="ECO:0000313" key="5">
    <source>
        <dbReference type="EMBL" id="MSR92044.1"/>
    </source>
</evidence>
<dbReference type="InterPro" id="IPR035994">
    <property type="entry name" value="Nucleoside_phosphorylase_sf"/>
</dbReference>
<evidence type="ECO:0000259" key="4">
    <source>
        <dbReference type="Pfam" id="PF01048"/>
    </source>
</evidence>
<dbReference type="RefSeq" id="WP_154531944.1">
    <property type="nucleotide sequence ID" value="NZ_VULX01000021.1"/>
</dbReference>
<proteinExistence type="predicted"/>
<dbReference type="PANTHER" id="PTHR43691">
    <property type="entry name" value="URIDINE PHOSPHORYLASE"/>
    <property type="match status" value="1"/>
</dbReference>
<dbReference type="Proteomes" id="UP000460287">
    <property type="component" value="Unassembled WGS sequence"/>
</dbReference>
<dbReference type="CDD" id="cd09007">
    <property type="entry name" value="NP-I_spr0068"/>
    <property type="match status" value="1"/>
</dbReference>
<evidence type="ECO:0000313" key="6">
    <source>
        <dbReference type="Proteomes" id="UP000460287"/>
    </source>
</evidence>
<feature type="domain" description="Nucleoside phosphorylase" evidence="4">
    <location>
        <begin position="54"/>
        <end position="228"/>
    </location>
</feature>
<dbReference type="EMBL" id="VULX01000021">
    <property type="protein sequence ID" value="MSR92044.1"/>
    <property type="molecule type" value="Genomic_DNA"/>
</dbReference>
<evidence type="ECO:0000256" key="3">
    <source>
        <dbReference type="ARBA" id="ARBA00048447"/>
    </source>
</evidence>
<dbReference type="GO" id="GO:0005829">
    <property type="term" value="C:cytosol"/>
    <property type="evidence" value="ECO:0007669"/>
    <property type="project" value="TreeGrafter"/>
</dbReference>
<dbReference type="GO" id="GO:0006152">
    <property type="term" value="P:purine nucleoside catabolic process"/>
    <property type="evidence" value="ECO:0007669"/>
    <property type="project" value="TreeGrafter"/>
</dbReference>